<dbReference type="InterPro" id="IPR029052">
    <property type="entry name" value="Metallo-depent_PP-like"/>
</dbReference>
<evidence type="ECO:0000259" key="3">
    <source>
        <dbReference type="SMART" id="SM00854"/>
    </source>
</evidence>
<reference evidence="5" key="1">
    <citation type="submission" date="2018-11" db="EMBL/GenBank/DDBJ databases">
        <title>Genome sequencing of a novel mesophilic and cellulolytic organism within the genus Hungateiclostridium.</title>
        <authorList>
            <person name="Rettenmaier R."/>
            <person name="Liebl W."/>
            <person name="Zverlov V."/>
        </authorList>
    </citation>
    <scope>NUCLEOTIDE SEQUENCE [LARGE SCALE GENOMIC DNA]</scope>
    <source>
        <strain evidence="5">N2K1</strain>
    </source>
</reference>
<keyword evidence="2" id="KW-0732">Signal</keyword>
<comment type="similarity">
    <text evidence="1">Belongs to the CapA family.</text>
</comment>
<evidence type="ECO:0000313" key="4">
    <source>
        <dbReference type="EMBL" id="RXE60676.1"/>
    </source>
</evidence>
<organism evidence="4 5">
    <name type="scientific">Acetivibrio mesophilus</name>
    <dbReference type="NCBI Taxonomy" id="2487273"/>
    <lineage>
        <taxon>Bacteria</taxon>
        <taxon>Bacillati</taxon>
        <taxon>Bacillota</taxon>
        <taxon>Clostridia</taxon>
        <taxon>Eubacteriales</taxon>
        <taxon>Oscillospiraceae</taxon>
        <taxon>Acetivibrio</taxon>
    </lineage>
</organism>
<gene>
    <name evidence="4" type="ORF">EFD62_01790</name>
</gene>
<sequence length="346" mass="38179">MKKYLLVLCVFLLVLVASLAAIFKDEPVKIVFVGDILLARGVGEKIETNGYEYPYDNIKRILKDSDITIGNLECAISSRGTPALKKESLLFRAAPENAAALKEAGFDVLNLANNHTMDFGREGLMDTVDFINSAGIKTFGAGKNRETAGKPLYIKVKGTVVGFLGFSAFPSEGYFFLEDQPDVAQVDIESLGEEVKTAKENCDVLIVSFHWGKEFDFYPVESQKSAAHIALDNGADIIIGHHPHVLQGVEIYNGKPIFYSLGNFVFDRQIPRGTDETVMLKVEIEKSKIGKIELVPLKIIDCQPTEAGFDDGVKILERLKLFSEGMGSDIDIRDSRGYISLPLFDN</sequence>
<accession>A0A4Q0I893</accession>
<dbReference type="SMART" id="SM00854">
    <property type="entry name" value="PGA_cap"/>
    <property type="match status" value="1"/>
</dbReference>
<dbReference type="InterPro" id="IPR052169">
    <property type="entry name" value="CW_Biosynth-Accessory"/>
</dbReference>
<keyword evidence="5" id="KW-1185">Reference proteome</keyword>
<dbReference type="Gene3D" id="3.60.21.10">
    <property type="match status" value="1"/>
</dbReference>
<feature type="domain" description="Capsule synthesis protein CapA" evidence="3">
    <location>
        <begin position="29"/>
        <end position="268"/>
    </location>
</feature>
<feature type="chain" id="PRO_5020511953" evidence="2">
    <location>
        <begin position="21"/>
        <end position="346"/>
    </location>
</feature>
<dbReference type="Proteomes" id="UP000289166">
    <property type="component" value="Unassembled WGS sequence"/>
</dbReference>
<dbReference type="PANTHER" id="PTHR33393">
    <property type="entry name" value="POLYGLUTAMINE SYNTHESIS ACCESSORY PROTEIN RV0574C-RELATED"/>
    <property type="match status" value="1"/>
</dbReference>
<dbReference type="PANTHER" id="PTHR33393:SF11">
    <property type="entry name" value="POLYGLUTAMINE SYNTHESIS ACCESSORY PROTEIN RV0574C-RELATED"/>
    <property type="match status" value="1"/>
</dbReference>
<evidence type="ECO:0000256" key="1">
    <source>
        <dbReference type="ARBA" id="ARBA00005662"/>
    </source>
</evidence>
<dbReference type="AlphaFoldDB" id="A0A4Q0I893"/>
<evidence type="ECO:0000313" key="5">
    <source>
        <dbReference type="Proteomes" id="UP000289166"/>
    </source>
</evidence>
<dbReference type="EMBL" id="RLII01000001">
    <property type="protein sequence ID" value="RXE60676.1"/>
    <property type="molecule type" value="Genomic_DNA"/>
</dbReference>
<dbReference type="OrthoDB" id="9810906at2"/>
<proteinExistence type="inferred from homology"/>
<feature type="signal peptide" evidence="2">
    <location>
        <begin position="1"/>
        <end position="20"/>
    </location>
</feature>
<comment type="caution">
    <text evidence="4">The sequence shown here is derived from an EMBL/GenBank/DDBJ whole genome shotgun (WGS) entry which is preliminary data.</text>
</comment>
<dbReference type="CDD" id="cd07381">
    <property type="entry name" value="MPP_CapA"/>
    <property type="match status" value="1"/>
</dbReference>
<dbReference type="Pfam" id="PF09587">
    <property type="entry name" value="PGA_cap"/>
    <property type="match status" value="1"/>
</dbReference>
<dbReference type="RefSeq" id="WP_069194576.1">
    <property type="nucleotide sequence ID" value="NZ_RLII01000001.1"/>
</dbReference>
<dbReference type="InterPro" id="IPR019079">
    <property type="entry name" value="Capsule_synth_CapA"/>
</dbReference>
<evidence type="ECO:0000256" key="2">
    <source>
        <dbReference type="SAM" id="SignalP"/>
    </source>
</evidence>
<protein>
    <submittedName>
        <fullName evidence="4">CapA family protein</fullName>
    </submittedName>
</protein>
<dbReference type="SUPFAM" id="SSF56300">
    <property type="entry name" value="Metallo-dependent phosphatases"/>
    <property type="match status" value="1"/>
</dbReference>
<name>A0A4Q0I893_9FIRM</name>